<feature type="compositionally biased region" description="Pro residues" evidence="1">
    <location>
        <begin position="206"/>
        <end position="233"/>
    </location>
</feature>
<evidence type="ECO:0000256" key="1">
    <source>
        <dbReference type="SAM" id="MobiDB-lite"/>
    </source>
</evidence>
<feature type="region of interest" description="Disordered" evidence="1">
    <location>
        <begin position="1"/>
        <end position="20"/>
    </location>
</feature>
<feature type="compositionally biased region" description="Pro residues" evidence="1">
    <location>
        <begin position="276"/>
        <end position="286"/>
    </location>
</feature>
<feature type="region of interest" description="Disordered" evidence="1">
    <location>
        <begin position="157"/>
        <end position="181"/>
    </location>
</feature>
<gene>
    <name evidence="3" type="ORF">FNW02_14435</name>
</gene>
<dbReference type="Proteomes" id="UP001165986">
    <property type="component" value="Unassembled WGS sequence"/>
</dbReference>
<name>A0AA40VRB5_9NOST</name>
<feature type="region of interest" description="Disordered" evidence="1">
    <location>
        <begin position="41"/>
        <end position="74"/>
    </location>
</feature>
<evidence type="ECO:0000256" key="2">
    <source>
        <dbReference type="SAM" id="Phobius"/>
    </source>
</evidence>
<keyword evidence="2" id="KW-0472">Membrane</keyword>
<evidence type="ECO:0000313" key="4">
    <source>
        <dbReference type="Proteomes" id="UP001165986"/>
    </source>
</evidence>
<keyword evidence="4" id="KW-1185">Reference proteome</keyword>
<organism evidence="3 4">
    <name type="scientific">Komarekiella delphini-convector SJRDD-AB1</name>
    <dbReference type="NCBI Taxonomy" id="2593771"/>
    <lineage>
        <taxon>Bacteria</taxon>
        <taxon>Bacillati</taxon>
        <taxon>Cyanobacteriota</taxon>
        <taxon>Cyanophyceae</taxon>
        <taxon>Nostocales</taxon>
        <taxon>Nostocaceae</taxon>
        <taxon>Komarekiella</taxon>
        <taxon>Komarekiella delphini-convector</taxon>
    </lineage>
</organism>
<dbReference type="RefSeq" id="WP_191758236.1">
    <property type="nucleotide sequence ID" value="NZ_VJXY01000014.1"/>
</dbReference>
<feature type="region of interest" description="Disordered" evidence="1">
    <location>
        <begin position="206"/>
        <end position="237"/>
    </location>
</feature>
<evidence type="ECO:0000313" key="3">
    <source>
        <dbReference type="EMBL" id="MBD6616995.1"/>
    </source>
</evidence>
<dbReference type="EMBL" id="VJXY01000014">
    <property type="protein sequence ID" value="MBD6616995.1"/>
    <property type="molecule type" value="Genomic_DNA"/>
</dbReference>
<keyword evidence="2" id="KW-0812">Transmembrane</keyword>
<keyword evidence="2" id="KW-1133">Transmembrane helix</keyword>
<feature type="compositionally biased region" description="Polar residues" evidence="1">
    <location>
        <begin position="288"/>
        <end position="300"/>
    </location>
</feature>
<sequence>MTRYSIPSETPAQNLFTLTTDDRQREVESLDWESRMARLVGFEEESPPRIQEVEDTISQPSPEQPQEVQTKQPLSSNPFAKLGLVGMATLSIVLLAGGFLSQLMNSGNQKPQSEISPQVRSQPVNESPSQNLEAEVETLKTKLALTEQVELVKAAQQRLRTAKPTPAVALQPEPAVSSRNRPRVVPQITPAPVRTVYVPRVVTVPSPPQRPVVSQPAPPLPVVQPTPPPPPNPLDEWSRLAKLGSYGQVNVTDKPTVMAATSEPPQNTQVAQQPLNPNPNQTPPQEPSVVNQGQQQSQRSVAVGTSVKAVLATAVFGETTKARNNDDNDANKNVFVVRLKEPLKAVDGAIALPANTELLTEVRSISEQGLLQLNIVKVIVKNNGTPTEKSLPQNALIVRAPQGRPLLAQQFPNQGGAITGMDIGLFALGAVGKVGEVLNRPDTRVECVNTPTLDTNTNTNSNENSNNQTYRDRYCFQSSDNRRNILAGLLEGGMNTVVPQIAQRNQQAISQMMQRTNVWFVAAGKNVEIYVNQSIQF</sequence>
<dbReference type="Pfam" id="PF03743">
    <property type="entry name" value="TrbI"/>
    <property type="match status" value="1"/>
</dbReference>
<feature type="transmembrane region" description="Helical" evidence="2">
    <location>
        <begin position="79"/>
        <end position="100"/>
    </location>
</feature>
<comment type="caution">
    <text evidence="3">The sequence shown here is derived from an EMBL/GenBank/DDBJ whole genome shotgun (WGS) entry which is preliminary data.</text>
</comment>
<feature type="compositionally biased region" description="Low complexity" evidence="1">
    <location>
        <begin position="58"/>
        <end position="67"/>
    </location>
</feature>
<feature type="region of interest" description="Disordered" evidence="1">
    <location>
        <begin position="259"/>
        <end position="302"/>
    </location>
</feature>
<feature type="compositionally biased region" description="Polar residues" evidence="1">
    <location>
        <begin position="1"/>
        <end position="19"/>
    </location>
</feature>
<feature type="region of interest" description="Disordered" evidence="1">
    <location>
        <begin position="106"/>
        <end position="130"/>
    </location>
</feature>
<reference evidence="3" key="1">
    <citation type="submission" date="2019-07" db="EMBL/GenBank/DDBJ databases">
        <title>Toxilogical consequences of a new and cryptic species of cyanobacteria (Komarekiella delphini-convector) recovered from the epidermis of a bottlenose dolphin and 1500 ft. in the air.</title>
        <authorList>
            <person name="Brown A.O."/>
            <person name="Dvorak P."/>
            <person name="Villanueva C.D."/>
            <person name="Foss A.J."/>
            <person name="Garvey A.D."/>
            <person name="Gibson Q.A."/>
            <person name="Johansen J.R."/>
            <person name="Casamatta D.A."/>
        </authorList>
    </citation>
    <scope>NUCLEOTIDE SEQUENCE</scope>
    <source>
        <strain evidence="3">SJRDD-AB1</strain>
    </source>
</reference>
<dbReference type="InterPro" id="IPR005498">
    <property type="entry name" value="T4SS_VirB10/TraB/TrbI"/>
</dbReference>
<protein>
    <submittedName>
        <fullName evidence="3">Uncharacterized protein</fullName>
    </submittedName>
</protein>
<dbReference type="AlphaFoldDB" id="A0AA40VRB5"/>
<proteinExistence type="predicted"/>
<accession>A0AA40VRB5</accession>